<organism evidence="1 2">
    <name type="scientific">Herminiimonas arsenicoxydans</name>
    <dbReference type="NCBI Taxonomy" id="204773"/>
    <lineage>
        <taxon>Bacteria</taxon>
        <taxon>Pseudomonadati</taxon>
        <taxon>Pseudomonadota</taxon>
        <taxon>Betaproteobacteria</taxon>
        <taxon>Burkholderiales</taxon>
        <taxon>Oxalobacteraceae</taxon>
        <taxon>Herminiimonas</taxon>
    </lineage>
</organism>
<dbReference type="HOGENOM" id="CLU_2935234_0_0_4"/>
<accession>A4G7J0</accession>
<gene>
    <name evidence="1" type="ordered locus">HEAR2346</name>
</gene>
<evidence type="ECO:0000313" key="1">
    <source>
        <dbReference type="EMBL" id="CAL62477.1"/>
    </source>
</evidence>
<keyword evidence="2" id="KW-1185">Reference proteome</keyword>
<dbReference type="EMBL" id="CU207211">
    <property type="protein sequence ID" value="CAL62477.1"/>
    <property type="molecule type" value="Genomic_DNA"/>
</dbReference>
<name>A4G7J0_HERAR</name>
<protein>
    <submittedName>
        <fullName evidence="1">Uncharacterized protein</fullName>
    </submittedName>
</protein>
<dbReference type="STRING" id="204773.HEAR2346"/>
<dbReference type="Proteomes" id="UP000006697">
    <property type="component" value="Chromosome"/>
</dbReference>
<dbReference type="KEGG" id="har:HEAR2346"/>
<sequence>MIRKIVGHKIFVTNFAWIYFISTDELPDILIDRIVIRLIFIKCRHPFHTTFCLYEKHTRF</sequence>
<evidence type="ECO:0000313" key="2">
    <source>
        <dbReference type="Proteomes" id="UP000006697"/>
    </source>
</evidence>
<reference evidence="1 2" key="1">
    <citation type="journal article" date="2007" name="PLoS Genet.">
        <title>A tale of two oxidation states: bacterial colonization of arsenic-rich environments.</title>
        <authorList>
            <person name="Muller D."/>
            <person name="Medigue C."/>
            <person name="Koechler S."/>
            <person name="Barbe V."/>
            <person name="Barakat M."/>
            <person name="Talla E."/>
            <person name="Bonnefoy V."/>
            <person name="Krin E."/>
            <person name="Arsene-Ploetze F."/>
            <person name="Carapito C."/>
            <person name="Chandler M."/>
            <person name="Cournoyer B."/>
            <person name="Cruveiller S."/>
            <person name="Dossat C."/>
            <person name="Duval S."/>
            <person name="Heymann M."/>
            <person name="Leize E."/>
            <person name="Lieutaud A."/>
            <person name="Lievremont D."/>
            <person name="Makita Y."/>
            <person name="Mangenot S."/>
            <person name="Nitschke W."/>
            <person name="Ortet P."/>
            <person name="Perdrial N."/>
            <person name="Schoepp B."/>
            <person name="Siguier N."/>
            <person name="Simeonova D.D."/>
            <person name="Rouy Z."/>
            <person name="Segurens B."/>
            <person name="Turlin E."/>
            <person name="Vallenet D."/>
            <person name="Van Dorsselaer A."/>
            <person name="Weiss S."/>
            <person name="Weissenbach J."/>
            <person name="Lett M.C."/>
            <person name="Danchin A."/>
            <person name="Bertin P.N."/>
        </authorList>
    </citation>
    <scope>NUCLEOTIDE SEQUENCE [LARGE SCALE GENOMIC DNA]</scope>
    <source>
        <strain evidence="2">ULPAs1</strain>
    </source>
</reference>
<proteinExistence type="predicted"/>
<dbReference type="AlphaFoldDB" id="A4G7J0"/>